<accession>A0AAV5TH02</accession>
<dbReference type="EMBL" id="BTSX01000004">
    <property type="protein sequence ID" value="GMS93456.1"/>
    <property type="molecule type" value="Genomic_DNA"/>
</dbReference>
<keyword evidence="3 5" id="KW-1133">Transmembrane helix</keyword>
<dbReference type="InterPro" id="IPR019408">
    <property type="entry name" value="7TM_GPCR_serpentine_rcpt_Srab"/>
</dbReference>
<comment type="caution">
    <text evidence="6">The sequence shown here is derived from an EMBL/GenBank/DDBJ whole genome shotgun (WGS) entry which is preliminary data.</text>
</comment>
<evidence type="ECO:0000313" key="6">
    <source>
        <dbReference type="EMBL" id="GMS93456.1"/>
    </source>
</evidence>
<dbReference type="Proteomes" id="UP001432027">
    <property type="component" value="Unassembled WGS sequence"/>
</dbReference>
<comment type="subcellular location">
    <subcellularLocation>
        <location evidence="1">Membrane</location>
        <topology evidence="1">Multi-pass membrane protein</topology>
    </subcellularLocation>
</comment>
<evidence type="ECO:0000256" key="5">
    <source>
        <dbReference type="SAM" id="Phobius"/>
    </source>
</evidence>
<evidence type="ECO:0000256" key="3">
    <source>
        <dbReference type="ARBA" id="ARBA00022989"/>
    </source>
</evidence>
<keyword evidence="4 5" id="KW-0472">Membrane</keyword>
<evidence type="ECO:0000256" key="1">
    <source>
        <dbReference type="ARBA" id="ARBA00004141"/>
    </source>
</evidence>
<evidence type="ECO:0000256" key="2">
    <source>
        <dbReference type="ARBA" id="ARBA00022692"/>
    </source>
</evidence>
<name>A0AAV5TH02_9BILA</name>
<feature type="non-terminal residue" evidence="6">
    <location>
        <position position="143"/>
    </location>
</feature>
<reference evidence="6" key="1">
    <citation type="submission" date="2023-10" db="EMBL/GenBank/DDBJ databases">
        <title>Genome assembly of Pristionchus species.</title>
        <authorList>
            <person name="Yoshida K."/>
            <person name="Sommer R.J."/>
        </authorList>
    </citation>
    <scope>NUCLEOTIDE SEQUENCE</scope>
    <source>
        <strain evidence="6">RS0144</strain>
    </source>
</reference>
<evidence type="ECO:0000313" key="7">
    <source>
        <dbReference type="Proteomes" id="UP001432027"/>
    </source>
</evidence>
<dbReference type="GO" id="GO:0016020">
    <property type="term" value="C:membrane"/>
    <property type="evidence" value="ECO:0007669"/>
    <property type="project" value="UniProtKB-SubCell"/>
</dbReference>
<feature type="transmembrane region" description="Helical" evidence="5">
    <location>
        <begin position="6"/>
        <end position="25"/>
    </location>
</feature>
<dbReference type="InterPro" id="IPR053286">
    <property type="entry name" value="Nematode_rcpt-like_srab"/>
</dbReference>
<feature type="transmembrane region" description="Helical" evidence="5">
    <location>
        <begin position="58"/>
        <end position="76"/>
    </location>
</feature>
<keyword evidence="2 5" id="KW-0812">Transmembrane</keyword>
<evidence type="ECO:0000256" key="4">
    <source>
        <dbReference type="ARBA" id="ARBA00023136"/>
    </source>
</evidence>
<gene>
    <name evidence="6" type="ORF">PENTCL1PPCAC_15631</name>
</gene>
<dbReference type="AlphaFoldDB" id="A0AAV5TH02"/>
<dbReference type="PANTHER" id="PTHR46561">
    <property type="entry name" value="SERPENTINE RECEPTOR, CLASS AB (CLASS A-LIKE)-RELATED"/>
    <property type="match status" value="1"/>
</dbReference>
<dbReference type="PANTHER" id="PTHR46561:SF11">
    <property type="entry name" value="SERPENTINE RECEPTOR CLASS ALPHA_BETA-14"/>
    <property type="match status" value="1"/>
</dbReference>
<proteinExistence type="predicted"/>
<protein>
    <recommendedName>
        <fullName evidence="8">G protein-coupled receptor</fullName>
    </recommendedName>
</protein>
<keyword evidence="7" id="KW-1185">Reference proteome</keyword>
<dbReference type="Pfam" id="PF10292">
    <property type="entry name" value="7TM_GPCR_Srab"/>
    <property type="match status" value="1"/>
</dbReference>
<organism evidence="6 7">
    <name type="scientific">Pristionchus entomophagus</name>
    <dbReference type="NCBI Taxonomy" id="358040"/>
    <lineage>
        <taxon>Eukaryota</taxon>
        <taxon>Metazoa</taxon>
        <taxon>Ecdysozoa</taxon>
        <taxon>Nematoda</taxon>
        <taxon>Chromadorea</taxon>
        <taxon>Rhabditida</taxon>
        <taxon>Rhabditina</taxon>
        <taxon>Diplogasteromorpha</taxon>
        <taxon>Diplogasteroidea</taxon>
        <taxon>Neodiplogasteridae</taxon>
        <taxon>Pristionchus</taxon>
    </lineage>
</organism>
<sequence length="143" mass="16988">MFYQIVVMALICMEILTIVFFEYLFRVNDAKLNQTGFSLTERYQISDNVRMLELLRPLARFHGGTTCLATFLYILFCRMTQYQPSYPIFEEAINILQLRGILMPVIFMRYERKERAKKETVMKKNSCSNDDYVQRHDAEITRG</sequence>
<evidence type="ECO:0008006" key="8">
    <source>
        <dbReference type="Google" id="ProtNLM"/>
    </source>
</evidence>